<dbReference type="AlphaFoldDB" id="A0AB39XDM9"/>
<name>A0AB39XDM9_9BRAD</name>
<sequence length="66" mass="7243">MSLTAERASRTSGDHLPPCWWQEADRAFLQNASIARSSVARNVAMTEAAEFLVGAVMKAIEHIDRA</sequence>
<proteinExistence type="predicted"/>
<gene>
    <name evidence="1" type="ORF">AB8Z38_19815</name>
</gene>
<accession>A0AB39XDM9</accession>
<evidence type="ECO:0000313" key="1">
    <source>
        <dbReference type="EMBL" id="XDV55088.1"/>
    </source>
</evidence>
<reference evidence="1" key="1">
    <citation type="submission" date="2024-08" db="EMBL/GenBank/DDBJ databases">
        <authorList>
            <person name="Chaddad Z."/>
            <person name="Lamrabet M."/>
            <person name="Bouhnik O."/>
            <person name="Alami S."/>
            <person name="Wipf D."/>
            <person name="Courty P.E."/>
            <person name="Missbah El Idrissi M."/>
        </authorList>
    </citation>
    <scope>NUCLEOTIDE SEQUENCE</scope>
    <source>
        <strain evidence="1">LLZ17</strain>
    </source>
</reference>
<organism evidence="1">
    <name type="scientific">Bradyrhizobium sp. LLZ17</name>
    <dbReference type="NCBI Taxonomy" id="3239388"/>
    <lineage>
        <taxon>Bacteria</taxon>
        <taxon>Pseudomonadati</taxon>
        <taxon>Pseudomonadota</taxon>
        <taxon>Alphaproteobacteria</taxon>
        <taxon>Hyphomicrobiales</taxon>
        <taxon>Nitrobacteraceae</taxon>
        <taxon>Bradyrhizobium</taxon>
    </lineage>
</organism>
<dbReference type="EMBL" id="CP165734">
    <property type="protein sequence ID" value="XDV55088.1"/>
    <property type="molecule type" value="Genomic_DNA"/>
</dbReference>
<protein>
    <submittedName>
        <fullName evidence="1">Uncharacterized protein</fullName>
    </submittedName>
</protein>
<dbReference type="RefSeq" id="WP_369719547.1">
    <property type="nucleotide sequence ID" value="NZ_CP165734.1"/>
</dbReference>